<evidence type="ECO:0000256" key="6">
    <source>
        <dbReference type="ARBA" id="ARBA00022553"/>
    </source>
</evidence>
<dbReference type="PROSITE" id="PS50894">
    <property type="entry name" value="HPT"/>
    <property type="match status" value="1"/>
</dbReference>
<dbReference type="SMART" id="SM00086">
    <property type="entry name" value="PAC"/>
    <property type="match status" value="2"/>
</dbReference>
<dbReference type="GO" id="GO:0005524">
    <property type="term" value="F:ATP binding"/>
    <property type="evidence" value="ECO:0007669"/>
    <property type="project" value="UniProtKB-KW"/>
</dbReference>
<dbReference type="InterPro" id="IPR004358">
    <property type="entry name" value="Sig_transdc_His_kin-like_C"/>
</dbReference>
<evidence type="ECO:0000256" key="18">
    <source>
        <dbReference type="PROSITE-ProRule" id="PRU00110"/>
    </source>
</evidence>
<dbReference type="CDD" id="cd00088">
    <property type="entry name" value="HPT"/>
    <property type="match status" value="1"/>
</dbReference>
<dbReference type="Proteomes" id="UP000500857">
    <property type="component" value="Chromosome"/>
</dbReference>
<protein>
    <recommendedName>
        <fullName evidence="17">Circadian input-output histidine kinase CikA</fullName>
        <ecNumber evidence="4">2.7.13.3</ecNumber>
    </recommendedName>
    <alternativeName>
        <fullName evidence="16">Sensory/regulatory protein RpfC</fullName>
    </alternativeName>
</protein>
<feature type="domain" description="PAC" evidence="25">
    <location>
        <begin position="547"/>
        <end position="600"/>
    </location>
</feature>
<keyword evidence="6 19" id="KW-0597">Phosphoprotein</keyword>
<dbReference type="PRINTS" id="PR00344">
    <property type="entry name" value="BCTRLSENSOR"/>
</dbReference>
<dbReference type="CDD" id="cd16922">
    <property type="entry name" value="HATPase_EvgS-ArcB-TorS-like"/>
    <property type="match status" value="1"/>
</dbReference>
<keyword evidence="10" id="KW-0418">Kinase</keyword>
<keyword evidence="9" id="KW-0547">Nucleotide-binding</keyword>
<dbReference type="SMART" id="SM00091">
    <property type="entry name" value="PAS"/>
    <property type="match status" value="3"/>
</dbReference>
<organism evidence="27 28">
    <name type="scientific">Oxynema aestuarii AP17</name>
    <dbReference type="NCBI Taxonomy" id="2064643"/>
    <lineage>
        <taxon>Bacteria</taxon>
        <taxon>Bacillati</taxon>
        <taxon>Cyanobacteriota</taxon>
        <taxon>Cyanophyceae</taxon>
        <taxon>Oscillatoriophycideae</taxon>
        <taxon>Oscillatoriales</taxon>
        <taxon>Oscillatoriaceae</taxon>
        <taxon>Oxynema</taxon>
        <taxon>Oxynema aestuarii</taxon>
    </lineage>
</organism>
<feature type="domain" description="Response regulatory" evidence="23">
    <location>
        <begin position="1022"/>
        <end position="1140"/>
    </location>
</feature>
<evidence type="ECO:0000259" key="25">
    <source>
        <dbReference type="PROSITE" id="PS50113"/>
    </source>
</evidence>
<dbReference type="InterPro" id="IPR008207">
    <property type="entry name" value="Sig_transdc_His_kin_Hpt_dom"/>
</dbReference>
<dbReference type="InterPro" id="IPR011006">
    <property type="entry name" value="CheY-like_superfamily"/>
</dbReference>
<dbReference type="Pfam" id="PF00072">
    <property type="entry name" value="Response_reg"/>
    <property type="match status" value="1"/>
</dbReference>
<dbReference type="InterPro" id="IPR036641">
    <property type="entry name" value="HPT_dom_sf"/>
</dbReference>
<dbReference type="SMART" id="SM00387">
    <property type="entry name" value="HATPase_c"/>
    <property type="match status" value="1"/>
</dbReference>
<dbReference type="Gene3D" id="3.40.50.2300">
    <property type="match status" value="2"/>
</dbReference>
<evidence type="ECO:0000256" key="2">
    <source>
        <dbReference type="ARBA" id="ARBA00004651"/>
    </source>
</evidence>
<dbReference type="CDD" id="cd17546">
    <property type="entry name" value="REC_hyHK_CKI1_RcsC-like"/>
    <property type="match status" value="1"/>
</dbReference>
<dbReference type="EMBL" id="CP051167">
    <property type="protein sequence ID" value="QIZ71092.1"/>
    <property type="molecule type" value="Genomic_DNA"/>
</dbReference>
<dbReference type="SUPFAM" id="SSF55785">
    <property type="entry name" value="PYP-like sensor domain (PAS domain)"/>
    <property type="match status" value="3"/>
</dbReference>
<dbReference type="Gene3D" id="1.20.120.160">
    <property type="entry name" value="HPT domain"/>
    <property type="match status" value="1"/>
</dbReference>
<keyword evidence="28" id="KW-1185">Reference proteome</keyword>
<evidence type="ECO:0000256" key="7">
    <source>
        <dbReference type="ARBA" id="ARBA00022679"/>
    </source>
</evidence>
<dbReference type="Pfam" id="PF02518">
    <property type="entry name" value="HATPase_c"/>
    <property type="match status" value="1"/>
</dbReference>
<dbReference type="Gene3D" id="1.10.287.130">
    <property type="match status" value="1"/>
</dbReference>
<evidence type="ECO:0000256" key="9">
    <source>
        <dbReference type="ARBA" id="ARBA00022741"/>
    </source>
</evidence>
<feature type="domain" description="Response regulatory" evidence="23">
    <location>
        <begin position="856"/>
        <end position="977"/>
    </location>
</feature>
<keyword evidence="13" id="KW-0902">Two-component regulatory system</keyword>
<evidence type="ECO:0000256" key="19">
    <source>
        <dbReference type="PROSITE-ProRule" id="PRU00169"/>
    </source>
</evidence>
<evidence type="ECO:0000256" key="10">
    <source>
        <dbReference type="ARBA" id="ARBA00022777"/>
    </source>
</evidence>
<dbReference type="InterPro" id="IPR003661">
    <property type="entry name" value="HisK_dim/P_dom"/>
</dbReference>
<dbReference type="SUPFAM" id="SSF55874">
    <property type="entry name" value="ATPase domain of HSP90 chaperone/DNA topoisomerase II/histidine kinase"/>
    <property type="match status" value="1"/>
</dbReference>
<name>A0A6H1TWW8_9CYAN</name>
<dbReference type="InterPro" id="IPR000700">
    <property type="entry name" value="PAS-assoc_C"/>
</dbReference>
<dbReference type="InterPro" id="IPR013655">
    <property type="entry name" value="PAS_fold_3"/>
</dbReference>
<dbReference type="InterPro" id="IPR036890">
    <property type="entry name" value="HATPase_C_sf"/>
</dbReference>
<evidence type="ECO:0000256" key="21">
    <source>
        <dbReference type="SAM" id="Phobius"/>
    </source>
</evidence>
<dbReference type="InterPro" id="IPR036097">
    <property type="entry name" value="HisK_dim/P_sf"/>
</dbReference>
<evidence type="ECO:0000256" key="4">
    <source>
        <dbReference type="ARBA" id="ARBA00012438"/>
    </source>
</evidence>
<feature type="domain" description="Histidine kinase" evidence="22">
    <location>
        <begin position="618"/>
        <end position="839"/>
    </location>
</feature>
<dbReference type="CDD" id="cd00082">
    <property type="entry name" value="HisKA"/>
    <property type="match status" value="1"/>
</dbReference>
<evidence type="ECO:0000256" key="12">
    <source>
        <dbReference type="ARBA" id="ARBA00022989"/>
    </source>
</evidence>
<dbReference type="CDD" id="cd00130">
    <property type="entry name" value="PAS"/>
    <property type="match status" value="3"/>
</dbReference>
<evidence type="ECO:0000256" key="8">
    <source>
        <dbReference type="ARBA" id="ARBA00022692"/>
    </source>
</evidence>
<evidence type="ECO:0000256" key="17">
    <source>
        <dbReference type="ARBA" id="ARBA00074306"/>
    </source>
</evidence>
<keyword evidence="7" id="KW-0808">Transferase</keyword>
<dbReference type="PROSITE" id="PS50113">
    <property type="entry name" value="PAC"/>
    <property type="match status" value="2"/>
</dbReference>
<comment type="caution">
    <text evidence="19">Lacks conserved residue(s) required for the propagation of feature annotation.</text>
</comment>
<feature type="region of interest" description="Disordered" evidence="20">
    <location>
        <begin position="993"/>
        <end position="1015"/>
    </location>
</feature>
<dbReference type="PANTHER" id="PTHR45339:SF1">
    <property type="entry name" value="HYBRID SIGNAL TRANSDUCTION HISTIDINE KINASE J"/>
    <property type="match status" value="1"/>
</dbReference>
<dbReference type="InterPro" id="IPR001610">
    <property type="entry name" value="PAC"/>
</dbReference>
<accession>A0A6H1TWW8</accession>
<evidence type="ECO:0000259" key="23">
    <source>
        <dbReference type="PROSITE" id="PS50110"/>
    </source>
</evidence>
<evidence type="ECO:0000256" key="14">
    <source>
        <dbReference type="ARBA" id="ARBA00023136"/>
    </source>
</evidence>
<proteinExistence type="inferred from homology"/>
<evidence type="ECO:0000259" key="24">
    <source>
        <dbReference type="PROSITE" id="PS50112"/>
    </source>
</evidence>
<dbReference type="SUPFAM" id="SSF47384">
    <property type="entry name" value="Homodimeric domain of signal transducing histidine kinase"/>
    <property type="match status" value="1"/>
</dbReference>
<evidence type="ECO:0000256" key="13">
    <source>
        <dbReference type="ARBA" id="ARBA00023012"/>
    </source>
</evidence>
<dbReference type="InterPro" id="IPR005467">
    <property type="entry name" value="His_kinase_dom"/>
</dbReference>
<dbReference type="Pfam" id="PF08447">
    <property type="entry name" value="PAS_3"/>
    <property type="match status" value="2"/>
</dbReference>
<dbReference type="GO" id="GO:0000155">
    <property type="term" value="F:phosphorelay sensor kinase activity"/>
    <property type="evidence" value="ECO:0007669"/>
    <property type="project" value="InterPro"/>
</dbReference>
<feature type="domain" description="PAC" evidence="25">
    <location>
        <begin position="419"/>
        <end position="470"/>
    </location>
</feature>
<evidence type="ECO:0000256" key="3">
    <source>
        <dbReference type="ARBA" id="ARBA00006402"/>
    </source>
</evidence>
<dbReference type="SMART" id="SM00073">
    <property type="entry name" value="HPT"/>
    <property type="match status" value="1"/>
</dbReference>
<evidence type="ECO:0000256" key="20">
    <source>
        <dbReference type="SAM" id="MobiDB-lite"/>
    </source>
</evidence>
<dbReference type="RefSeq" id="WP_168569247.1">
    <property type="nucleotide sequence ID" value="NZ_CP051167.1"/>
</dbReference>
<keyword evidence="8 21" id="KW-0812">Transmembrane</keyword>
<dbReference type="SMART" id="SM00448">
    <property type="entry name" value="REC"/>
    <property type="match status" value="2"/>
</dbReference>
<dbReference type="InterPro" id="IPR003594">
    <property type="entry name" value="HATPase_dom"/>
</dbReference>
<dbReference type="FunFam" id="1.10.287.130:FF:000002">
    <property type="entry name" value="Two-component osmosensing histidine kinase"/>
    <property type="match status" value="1"/>
</dbReference>
<dbReference type="SUPFAM" id="SSF52172">
    <property type="entry name" value="CheY-like"/>
    <property type="match status" value="2"/>
</dbReference>
<dbReference type="InterPro" id="IPR035965">
    <property type="entry name" value="PAS-like_dom_sf"/>
</dbReference>
<dbReference type="InterPro" id="IPR001789">
    <property type="entry name" value="Sig_transdc_resp-reg_receiver"/>
</dbReference>
<keyword evidence="14 21" id="KW-0472">Membrane</keyword>
<feature type="compositionally biased region" description="Basic and acidic residues" evidence="20">
    <location>
        <begin position="997"/>
        <end position="1006"/>
    </location>
</feature>
<comment type="subunit">
    <text evidence="15">At low DSF concentrations, interacts with RpfF.</text>
</comment>
<dbReference type="Pfam" id="PF01627">
    <property type="entry name" value="Hpt"/>
    <property type="match status" value="1"/>
</dbReference>
<feature type="modified residue" description="Phosphohistidine" evidence="18">
    <location>
        <position position="1213"/>
    </location>
</feature>
<feature type="region of interest" description="Disordered" evidence="20">
    <location>
        <begin position="101"/>
        <end position="128"/>
    </location>
</feature>
<feature type="transmembrane region" description="Helical" evidence="21">
    <location>
        <begin position="43"/>
        <end position="60"/>
    </location>
</feature>
<keyword evidence="11" id="KW-0067">ATP-binding</keyword>
<dbReference type="GO" id="GO:0005886">
    <property type="term" value="C:plasma membrane"/>
    <property type="evidence" value="ECO:0007669"/>
    <property type="project" value="UniProtKB-SubCell"/>
</dbReference>
<evidence type="ECO:0000313" key="28">
    <source>
        <dbReference type="Proteomes" id="UP000500857"/>
    </source>
</evidence>
<dbReference type="NCBIfam" id="TIGR00229">
    <property type="entry name" value="sensory_box"/>
    <property type="match status" value="1"/>
</dbReference>
<gene>
    <name evidence="27" type="ORF">HCG48_11340</name>
</gene>
<evidence type="ECO:0000313" key="27">
    <source>
        <dbReference type="EMBL" id="QIZ71092.1"/>
    </source>
</evidence>
<dbReference type="SMART" id="SM00388">
    <property type="entry name" value="HisKA"/>
    <property type="match status" value="1"/>
</dbReference>
<evidence type="ECO:0000256" key="16">
    <source>
        <dbReference type="ARBA" id="ARBA00068150"/>
    </source>
</evidence>
<dbReference type="Pfam" id="PF13188">
    <property type="entry name" value="PAS_8"/>
    <property type="match status" value="1"/>
</dbReference>
<dbReference type="Gene3D" id="3.30.450.20">
    <property type="entry name" value="PAS domain"/>
    <property type="match status" value="3"/>
</dbReference>
<dbReference type="KEGG" id="oxy:HCG48_11340"/>
<dbReference type="Gene3D" id="3.30.565.10">
    <property type="entry name" value="Histidine kinase-like ATPase, C-terminal domain"/>
    <property type="match status" value="1"/>
</dbReference>
<dbReference type="AlphaFoldDB" id="A0A6H1TWW8"/>
<reference evidence="27 28" key="1">
    <citation type="submission" date="2020-04" db="EMBL/GenBank/DDBJ databases">
        <authorList>
            <person name="Basu S."/>
            <person name="Maruthanayagam V."/>
            <person name="Chakraborty S."/>
            <person name="Pramanik A."/>
            <person name="Mukherjee J."/>
            <person name="Brink B."/>
        </authorList>
    </citation>
    <scope>NUCLEOTIDE SEQUENCE [LARGE SCALE GENOMIC DNA]</scope>
    <source>
        <strain evidence="27 28">AP17</strain>
    </source>
</reference>
<dbReference type="PANTHER" id="PTHR45339">
    <property type="entry name" value="HYBRID SIGNAL TRANSDUCTION HISTIDINE KINASE J"/>
    <property type="match status" value="1"/>
</dbReference>
<dbReference type="PROSITE" id="PS50109">
    <property type="entry name" value="HIS_KIN"/>
    <property type="match status" value="1"/>
</dbReference>
<keyword evidence="12 21" id="KW-1133">Transmembrane helix</keyword>
<dbReference type="PROSITE" id="PS50110">
    <property type="entry name" value="RESPONSE_REGULATORY"/>
    <property type="match status" value="2"/>
</dbReference>
<dbReference type="EC" id="2.7.13.3" evidence="4"/>
<evidence type="ECO:0000256" key="1">
    <source>
        <dbReference type="ARBA" id="ARBA00000085"/>
    </source>
</evidence>
<feature type="transmembrane region" description="Helical" evidence="21">
    <location>
        <begin position="12"/>
        <end position="31"/>
    </location>
</feature>
<feature type="domain" description="HPt" evidence="26">
    <location>
        <begin position="1174"/>
        <end position="1272"/>
    </location>
</feature>
<dbReference type="InterPro" id="IPR000014">
    <property type="entry name" value="PAS"/>
</dbReference>
<dbReference type="Pfam" id="PF00512">
    <property type="entry name" value="HisKA"/>
    <property type="match status" value="1"/>
</dbReference>
<feature type="modified residue" description="4-aspartylphosphate" evidence="19">
    <location>
        <position position="1071"/>
    </location>
</feature>
<feature type="domain" description="PAS" evidence="24">
    <location>
        <begin position="471"/>
        <end position="543"/>
    </location>
</feature>
<keyword evidence="5" id="KW-1003">Cell membrane</keyword>
<evidence type="ECO:0000256" key="15">
    <source>
        <dbReference type="ARBA" id="ARBA00064003"/>
    </source>
</evidence>
<comment type="catalytic activity">
    <reaction evidence="1">
        <text>ATP + protein L-histidine = ADP + protein N-phospho-L-histidine.</text>
        <dbReference type="EC" id="2.7.13.3"/>
    </reaction>
</comment>
<evidence type="ECO:0000256" key="11">
    <source>
        <dbReference type="ARBA" id="ARBA00022840"/>
    </source>
</evidence>
<comment type="subcellular location">
    <subcellularLocation>
        <location evidence="2">Cell membrane</location>
        <topology evidence="2">Multi-pass membrane protein</topology>
    </subcellularLocation>
</comment>
<dbReference type="FunFam" id="3.30.565.10:FF:000010">
    <property type="entry name" value="Sensor histidine kinase RcsC"/>
    <property type="match status" value="1"/>
</dbReference>
<evidence type="ECO:0000259" key="26">
    <source>
        <dbReference type="PROSITE" id="PS50894"/>
    </source>
</evidence>
<feature type="domain" description="PAS" evidence="24">
    <location>
        <begin position="139"/>
        <end position="184"/>
    </location>
</feature>
<comment type="similarity">
    <text evidence="3">In the N-terminal section; belongs to the phytochrome family.</text>
</comment>
<evidence type="ECO:0000256" key="5">
    <source>
        <dbReference type="ARBA" id="ARBA00022475"/>
    </source>
</evidence>
<evidence type="ECO:0000259" key="22">
    <source>
        <dbReference type="PROSITE" id="PS50109"/>
    </source>
</evidence>
<dbReference type="SUPFAM" id="SSF47226">
    <property type="entry name" value="Histidine-containing phosphotransfer domain, HPT domain"/>
    <property type="match status" value="1"/>
</dbReference>
<sequence length="1280" mass="141827">MPSPALSTLEPIAQTTIALAGCAIALACTYWSFKPQASRLRPFLGSLGLWASVCVLAIAVDLAGGGGSHERQWLAVELLGALTALAVGISIPRSVRQFVGSTPEYPEDEKGSGEGDTSLESPSAKGTLAKREAMAQAIRDRRFQAIFDNALESIALLQPDGRVLEINQAALDLAQLTRDEAIGRLFWQIPWWNATRGDRDDAPGETLSAKGTLAKREAMAQATRDRLAETFAEQTRKAFQEAIAGTVARSEFEFDLKDDRCAIATVSFKAIRDDNGAIQFAIAFGPTIDGDAHSPSQLCLYQEQLEKTVSERTTALWEANAQLQREIGDRQTIENALRNSEARLQRLAKNVPGTLYQFVLQDDGAMRFPFISSGCEEIYERSPAQIEADARAIVDAIHPEDRAEWRRSILESARTLTPWYWEGRIVTPSNQIKWICASSRPEKQANGDILWDGLMMDITDRKQAEEALRESEERLQFALEGTEQGLWDWNIATGELYFSPQWTAILGYEEGELETHAHSFEQSIHPDDIDRMKAVLSDHLEGRTPIYETEYRIKTKSGEWKWILGRGKVWKRDARGNPLRAIGIHRDISDRKEYEQALVAAREAALEALSIRSQFLANMSHEIRTPMNGVLGMARLLYQTELSPKQQDYAQIIQNSAVHLLGVINDILDFSKLEAGQMQLDCIDFNLDECIEEVVELLAAQAEMKGLELVVLVYSQVPRHLHGDPVRLRQILLNLVGNAIKFTERGEVMVQVAWEKETQEGVLLRFFVADTGVGISEENQQKLFRSFSQVDASASREYGGTGLGLAICKQLTELMGGQIGVESRLGVGSKFWFTAEFGKQRQALSPPVPLDLAGRRLLVVAQHPRTRQVVQYLAHSWGMHSDAVASVELAREALQRSRRRDRVYDALLLEVPLADRDSSGSVVEGIVGGELGRTRVILMSSLQERDRVEELLGPGSNHYLLKPVKASKLFEKLVEVLRSRAIESAAVAVGSSGDRVASPRENRREGSTSGSVGARSRRSGLKILIAEDHPVNQQVILNQLEALGYEGDCVANGREALDRLAQCHYDIVLMDCQMPVCDGYRATAELRKREGDGDRHTVTIAMTAHAMTEEREKCLAAGMDDYLSKPVELEALARILHRWSPSSPTVRDERPAGALSTPNLLLDRARLDNLSRGKRPLQRRLLVAFLEHARSDLSELAAAIRERNPEAIAHKAHRLKGSAGNVGARGIAASAAEIERLGSEAQSDSVEVGEVSQAIVACLTALERDLDRLEMFVDGDWDIE</sequence>
<dbReference type="PROSITE" id="PS50112">
    <property type="entry name" value="PAS"/>
    <property type="match status" value="2"/>
</dbReference>